<dbReference type="InterPro" id="IPR002716">
    <property type="entry name" value="PIN_dom"/>
</dbReference>
<sequence length="138" mass="15893">MKQIFVDTSAFAALADSRDDNHARAVAFNKTISGVALVTSNYVLDELHTLLLMNVGYGKTVQFKHKLDLLIAKQILSVIWISEEIAEQTWKVFEQFNTDKEWSFTDCTSYVVMKNHNITEAFTFDHHFSQMGFIRRPD</sequence>
<evidence type="ECO:0000256" key="5">
    <source>
        <dbReference type="HAMAP-Rule" id="MF_00265"/>
    </source>
</evidence>
<evidence type="ECO:0000259" key="6">
    <source>
        <dbReference type="Pfam" id="PF01850"/>
    </source>
</evidence>
<keyword evidence="4 5" id="KW-0378">Hydrolase</keyword>
<dbReference type="GO" id="GO:0016787">
    <property type="term" value="F:hydrolase activity"/>
    <property type="evidence" value="ECO:0007669"/>
    <property type="project" value="UniProtKB-KW"/>
</dbReference>
<dbReference type="AlphaFoldDB" id="B8HUC3"/>
<evidence type="ECO:0000256" key="3">
    <source>
        <dbReference type="ARBA" id="ARBA00022723"/>
    </source>
</evidence>
<organism evidence="7">
    <name type="scientific">Cyanothece sp. (strain PCC 7425 / ATCC 29141)</name>
    <dbReference type="NCBI Taxonomy" id="395961"/>
    <lineage>
        <taxon>Bacteria</taxon>
        <taxon>Bacillati</taxon>
        <taxon>Cyanobacteriota</taxon>
        <taxon>Cyanophyceae</taxon>
        <taxon>Gomontiellales</taxon>
        <taxon>Cyanothecaceae</taxon>
        <taxon>Cyanothece</taxon>
    </lineage>
</organism>
<feature type="binding site" evidence="5">
    <location>
        <position position="106"/>
    </location>
    <ligand>
        <name>Mg(2+)</name>
        <dbReference type="ChEBI" id="CHEBI:18420"/>
    </ligand>
</feature>
<feature type="domain" description="PIN" evidence="6">
    <location>
        <begin position="4"/>
        <end position="133"/>
    </location>
</feature>
<evidence type="ECO:0000256" key="2">
    <source>
        <dbReference type="ARBA" id="ARBA00022722"/>
    </source>
</evidence>
<proteinExistence type="inferred from homology"/>
<dbReference type="GO" id="GO:0000287">
    <property type="term" value="F:magnesium ion binding"/>
    <property type="evidence" value="ECO:0007669"/>
    <property type="project" value="UniProtKB-UniRule"/>
</dbReference>
<evidence type="ECO:0000256" key="1">
    <source>
        <dbReference type="ARBA" id="ARBA00022649"/>
    </source>
</evidence>
<dbReference type="GO" id="GO:0004521">
    <property type="term" value="F:RNA endonuclease activity"/>
    <property type="evidence" value="ECO:0007669"/>
    <property type="project" value="InterPro"/>
</dbReference>
<feature type="binding site" evidence="5">
    <location>
        <position position="7"/>
    </location>
    <ligand>
        <name>Mg(2+)</name>
        <dbReference type="ChEBI" id="CHEBI:18420"/>
    </ligand>
</feature>
<keyword evidence="5" id="KW-0800">Toxin</keyword>
<reference evidence="7" key="1">
    <citation type="submission" date="2009-01" db="EMBL/GenBank/DDBJ databases">
        <title>Complete sequence of chromosome Cyanothece sp. PCC 7425.</title>
        <authorList>
            <consortium name="US DOE Joint Genome Institute"/>
            <person name="Lucas S."/>
            <person name="Copeland A."/>
            <person name="Lapidus A."/>
            <person name="Glavina del Rio T."/>
            <person name="Dalin E."/>
            <person name="Tice H."/>
            <person name="Bruce D."/>
            <person name="Goodwin L."/>
            <person name="Pitluck S."/>
            <person name="Sims D."/>
            <person name="Meineke L."/>
            <person name="Brettin T."/>
            <person name="Detter J.C."/>
            <person name="Han C."/>
            <person name="Larimer F."/>
            <person name="Land M."/>
            <person name="Hauser L."/>
            <person name="Kyrpides N."/>
            <person name="Ovchinnikova G."/>
            <person name="Liberton M."/>
            <person name="Stoeckel J."/>
            <person name="Banerjee A."/>
            <person name="Singh A."/>
            <person name="Page L."/>
            <person name="Sato H."/>
            <person name="Zhao L."/>
            <person name="Sherman L."/>
            <person name="Pakrasi H."/>
            <person name="Richardson P."/>
        </authorList>
    </citation>
    <scope>NUCLEOTIDE SEQUENCE</scope>
    <source>
        <strain evidence="7">PCC 7425</strain>
    </source>
</reference>
<dbReference type="eggNOG" id="COG2402">
    <property type="taxonomic scope" value="Bacteria"/>
</dbReference>
<comment type="similarity">
    <text evidence="5">Belongs to the PINc/VapC protein family.</text>
</comment>
<keyword evidence="2 5" id="KW-0540">Nuclease</keyword>
<dbReference type="KEGG" id="cyn:Cyan7425_2105"/>
<dbReference type="InterPro" id="IPR029060">
    <property type="entry name" value="PIN-like_dom_sf"/>
</dbReference>
<name>B8HUC3_CYAP4</name>
<comment type="function">
    <text evidence="5">Toxic component of a toxin-antitoxin (TA) system. An RNase.</text>
</comment>
<keyword evidence="3 5" id="KW-0479">Metal-binding</keyword>
<evidence type="ECO:0000256" key="4">
    <source>
        <dbReference type="ARBA" id="ARBA00022801"/>
    </source>
</evidence>
<dbReference type="HAMAP" id="MF_00265">
    <property type="entry name" value="VapC_Nob1"/>
    <property type="match status" value="1"/>
</dbReference>
<dbReference type="GO" id="GO:0016075">
    <property type="term" value="P:rRNA catabolic process"/>
    <property type="evidence" value="ECO:0007669"/>
    <property type="project" value="TreeGrafter"/>
</dbReference>
<dbReference type="InterPro" id="IPR022907">
    <property type="entry name" value="VapC_family"/>
</dbReference>
<dbReference type="GO" id="GO:0090729">
    <property type="term" value="F:toxin activity"/>
    <property type="evidence" value="ECO:0007669"/>
    <property type="project" value="UniProtKB-KW"/>
</dbReference>
<dbReference type="SUPFAM" id="SSF88723">
    <property type="entry name" value="PIN domain-like"/>
    <property type="match status" value="1"/>
</dbReference>
<dbReference type="InterPro" id="IPR039018">
    <property type="entry name" value="VapC20-like"/>
</dbReference>
<accession>B8HUC3</accession>
<dbReference type="OrthoDB" id="164456at2"/>
<protein>
    <recommendedName>
        <fullName evidence="5">Ribonuclease VapC</fullName>
        <shortName evidence="5">RNase VapC</shortName>
        <ecNumber evidence="5">3.1.-.-</ecNumber>
    </recommendedName>
    <alternativeName>
        <fullName evidence="5">Toxin VapC</fullName>
    </alternativeName>
</protein>
<dbReference type="STRING" id="395961.Cyan7425_2105"/>
<keyword evidence="1 5" id="KW-1277">Toxin-antitoxin system</keyword>
<gene>
    <name evidence="5" type="primary">vapC</name>
    <name evidence="7" type="ordered locus">Cyan7425_2105</name>
</gene>
<dbReference type="Gene3D" id="3.40.50.1010">
    <property type="entry name" value="5'-nuclease"/>
    <property type="match status" value="1"/>
</dbReference>
<evidence type="ECO:0000313" key="7">
    <source>
        <dbReference type="EMBL" id="ACL44468.1"/>
    </source>
</evidence>
<dbReference type="EC" id="3.1.-.-" evidence="5"/>
<dbReference type="Pfam" id="PF01850">
    <property type="entry name" value="PIN"/>
    <property type="match status" value="1"/>
</dbReference>
<dbReference type="HOGENOM" id="CLU_136715_1_1_3"/>
<dbReference type="PANTHER" id="PTHR42188:SF1">
    <property type="entry name" value="23S RRNA-SPECIFIC ENDONUCLEASE VAPC20"/>
    <property type="match status" value="1"/>
</dbReference>
<comment type="cofactor">
    <cofactor evidence="5">
        <name>Mg(2+)</name>
        <dbReference type="ChEBI" id="CHEBI:18420"/>
    </cofactor>
</comment>
<keyword evidence="5" id="KW-0460">Magnesium</keyword>
<dbReference type="EMBL" id="CP001344">
    <property type="protein sequence ID" value="ACL44468.1"/>
    <property type="molecule type" value="Genomic_DNA"/>
</dbReference>
<dbReference type="PANTHER" id="PTHR42188">
    <property type="entry name" value="23S RRNA-SPECIFIC ENDONUCLEASE VAPC20"/>
    <property type="match status" value="1"/>
</dbReference>